<evidence type="ECO:0000313" key="2">
    <source>
        <dbReference type="Proteomes" id="UP000271624"/>
    </source>
</evidence>
<dbReference type="RefSeq" id="WP_127085762.1">
    <property type="nucleotide sequence ID" value="NZ_RSCL01000025.1"/>
</dbReference>
<evidence type="ECO:0000313" key="1">
    <source>
        <dbReference type="EMBL" id="RUT00235.1"/>
    </source>
</evidence>
<proteinExistence type="predicted"/>
<dbReference type="OrthoDB" id="435926at2"/>
<protein>
    <submittedName>
        <fullName evidence="1">Uncharacterized protein</fullName>
    </submittedName>
</protein>
<dbReference type="Proteomes" id="UP000271624">
    <property type="component" value="Unassembled WGS sequence"/>
</dbReference>
<accession>A0A3S1CCR9</accession>
<reference evidence="1" key="2">
    <citation type="journal article" date="2019" name="Genome Biol. Evol.">
        <title>Day and night: Metabolic profiles and evolutionary relationships of six axenic non-marine cyanobacteria.</title>
        <authorList>
            <person name="Will S.E."/>
            <person name="Henke P."/>
            <person name="Boedeker C."/>
            <person name="Huang S."/>
            <person name="Brinkmann H."/>
            <person name="Rohde M."/>
            <person name="Jarek M."/>
            <person name="Friedl T."/>
            <person name="Seufert S."/>
            <person name="Schumacher M."/>
            <person name="Overmann J."/>
            <person name="Neumann-Schaal M."/>
            <person name="Petersen J."/>
        </authorList>
    </citation>
    <scope>NUCLEOTIDE SEQUENCE [LARGE SCALE GENOMIC DNA]</scope>
    <source>
        <strain evidence="1">PCC 7102</strain>
    </source>
</reference>
<comment type="caution">
    <text evidence="1">The sequence shown here is derived from an EMBL/GenBank/DDBJ whole genome shotgun (WGS) entry which is preliminary data.</text>
</comment>
<reference evidence="1" key="1">
    <citation type="submission" date="2018-12" db="EMBL/GenBank/DDBJ databases">
        <authorList>
            <person name="Will S."/>
            <person name="Neumann-Schaal M."/>
            <person name="Henke P."/>
        </authorList>
    </citation>
    <scope>NUCLEOTIDE SEQUENCE</scope>
    <source>
        <strain evidence="1">PCC 7102</strain>
    </source>
</reference>
<organism evidence="1 2">
    <name type="scientific">Dulcicalothrix desertica PCC 7102</name>
    <dbReference type="NCBI Taxonomy" id="232991"/>
    <lineage>
        <taxon>Bacteria</taxon>
        <taxon>Bacillati</taxon>
        <taxon>Cyanobacteriota</taxon>
        <taxon>Cyanophyceae</taxon>
        <taxon>Nostocales</taxon>
        <taxon>Calotrichaceae</taxon>
        <taxon>Dulcicalothrix</taxon>
    </lineage>
</organism>
<dbReference type="AlphaFoldDB" id="A0A3S1CCR9"/>
<name>A0A3S1CCR9_9CYAN</name>
<sequence length="319" mass="37335">MQEFYASTTYYGIGEIIKRYASFPLFLPCPIAIQHGWNAAPTKHDARFDVPENWYWSALIEKKYHQEFNGLSTRSVGAPFLYLLKLIKYSPLQESQRSGSIVFPSHSSKYIKMECDFEEYADMLCNLPDEYKPITICMYHLDQEKGLDKPFLDKGFEVVNNGNSIYDVDFLNNFIANTRGKKYAFSNQMSSALLFASIMGLSSFFYGPHFQTDCKDPNNEHMDYTQYHRDWEAKYADYFKFNNCNIEEQKMIASIELGEEHILSPLKMNLILWWLTLNKLYLKLIALEVKKSIKSLIKKIPFVHKVYVKTMKITSKNYI</sequence>
<keyword evidence="2" id="KW-1185">Reference proteome</keyword>
<gene>
    <name evidence="1" type="ORF">DSM106972_076830</name>
</gene>
<dbReference type="EMBL" id="RSCL01000025">
    <property type="protein sequence ID" value="RUT00235.1"/>
    <property type="molecule type" value="Genomic_DNA"/>
</dbReference>